<name>A0AAD9KMH7_RIDPI</name>
<reference evidence="4" key="1">
    <citation type="journal article" date="2023" name="Mol. Biol. Evol.">
        <title>Third-Generation Sequencing Reveals the Adaptive Role of the Epigenome in Three Deep-Sea Polychaetes.</title>
        <authorList>
            <person name="Perez M."/>
            <person name="Aroh O."/>
            <person name="Sun Y."/>
            <person name="Lan Y."/>
            <person name="Juniper S.K."/>
            <person name="Young C.R."/>
            <person name="Angers B."/>
            <person name="Qian P.Y."/>
        </authorList>
    </citation>
    <scope>NUCLEOTIDE SEQUENCE</scope>
    <source>
        <strain evidence="4">R07B-5</strain>
    </source>
</reference>
<dbReference type="SUPFAM" id="SSF47473">
    <property type="entry name" value="EF-hand"/>
    <property type="match status" value="1"/>
</dbReference>
<dbReference type="InterPro" id="IPR050230">
    <property type="entry name" value="CALM/Myosin/TropC-like"/>
</dbReference>
<keyword evidence="2" id="KW-0106">Calcium</keyword>
<accession>A0AAD9KMH7</accession>
<dbReference type="CDD" id="cd00051">
    <property type="entry name" value="EFh"/>
    <property type="match status" value="2"/>
</dbReference>
<evidence type="ECO:0000256" key="2">
    <source>
        <dbReference type="ARBA" id="ARBA00022837"/>
    </source>
</evidence>
<dbReference type="FunFam" id="1.10.238.10:FF:000001">
    <property type="entry name" value="Calmodulin 1"/>
    <property type="match status" value="1"/>
</dbReference>
<dbReference type="PANTHER" id="PTHR23048">
    <property type="entry name" value="MYOSIN LIGHT CHAIN 1, 3"/>
    <property type="match status" value="1"/>
</dbReference>
<dbReference type="Proteomes" id="UP001209878">
    <property type="component" value="Unassembled WGS sequence"/>
</dbReference>
<organism evidence="4 5">
    <name type="scientific">Ridgeia piscesae</name>
    <name type="common">Tubeworm</name>
    <dbReference type="NCBI Taxonomy" id="27915"/>
    <lineage>
        <taxon>Eukaryota</taxon>
        <taxon>Metazoa</taxon>
        <taxon>Spiralia</taxon>
        <taxon>Lophotrochozoa</taxon>
        <taxon>Annelida</taxon>
        <taxon>Polychaeta</taxon>
        <taxon>Sedentaria</taxon>
        <taxon>Canalipalpata</taxon>
        <taxon>Sabellida</taxon>
        <taxon>Siboglinidae</taxon>
        <taxon>Ridgeia</taxon>
    </lineage>
</organism>
<dbReference type="PANTHER" id="PTHR23048:SF0">
    <property type="entry name" value="CALMODULIN LIKE 3"/>
    <property type="match status" value="1"/>
</dbReference>
<dbReference type="EMBL" id="JAODUO010000878">
    <property type="protein sequence ID" value="KAK2173415.1"/>
    <property type="molecule type" value="Genomic_DNA"/>
</dbReference>
<dbReference type="AlphaFoldDB" id="A0AAD9KMH7"/>
<dbReference type="SMART" id="SM00054">
    <property type="entry name" value="EFh"/>
    <property type="match status" value="3"/>
</dbReference>
<dbReference type="PROSITE" id="PS50222">
    <property type="entry name" value="EF_HAND_2"/>
    <property type="match status" value="2"/>
</dbReference>
<comment type="caution">
    <text evidence="4">The sequence shown here is derived from an EMBL/GenBank/DDBJ whole genome shotgun (WGS) entry which is preliminary data.</text>
</comment>
<dbReference type="Gene3D" id="1.10.238.10">
    <property type="entry name" value="EF-hand"/>
    <property type="match status" value="2"/>
</dbReference>
<proteinExistence type="predicted"/>
<dbReference type="Pfam" id="PF13499">
    <property type="entry name" value="EF-hand_7"/>
    <property type="match status" value="1"/>
</dbReference>
<gene>
    <name evidence="4" type="ORF">NP493_877g02006</name>
</gene>
<evidence type="ECO:0000313" key="4">
    <source>
        <dbReference type="EMBL" id="KAK2173415.1"/>
    </source>
</evidence>
<evidence type="ECO:0000259" key="3">
    <source>
        <dbReference type="PROSITE" id="PS50222"/>
    </source>
</evidence>
<dbReference type="GO" id="GO:0005509">
    <property type="term" value="F:calcium ion binding"/>
    <property type="evidence" value="ECO:0007669"/>
    <property type="project" value="InterPro"/>
</dbReference>
<keyword evidence="1" id="KW-0677">Repeat</keyword>
<keyword evidence="5" id="KW-1185">Reference proteome</keyword>
<dbReference type="InterPro" id="IPR018247">
    <property type="entry name" value="EF_Hand_1_Ca_BS"/>
</dbReference>
<dbReference type="InterPro" id="IPR002048">
    <property type="entry name" value="EF_hand_dom"/>
</dbReference>
<feature type="domain" description="EF-hand" evidence="3">
    <location>
        <begin position="47"/>
        <end position="82"/>
    </location>
</feature>
<dbReference type="PROSITE" id="PS00018">
    <property type="entry name" value="EF_HAND_1"/>
    <property type="match status" value="2"/>
</dbReference>
<dbReference type="Pfam" id="PF13833">
    <property type="entry name" value="EF-hand_8"/>
    <property type="match status" value="1"/>
</dbReference>
<feature type="domain" description="EF-hand" evidence="3">
    <location>
        <begin position="10"/>
        <end position="45"/>
    </location>
</feature>
<evidence type="ECO:0000313" key="5">
    <source>
        <dbReference type="Proteomes" id="UP001209878"/>
    </source>
</evidence>
<sequence length="120" mass="13862">MAMRSLGQNPTEDELMDMVNEVDENDSGAVDFPEFLKMMAKMVTNTDTEMETREAFRVFDMDNNGYIEVNELRYVMRNLGVDMSETEISELISEADTNKDGRITYECTYVRPNTNYVDVN</sequence>
<protein>
    <recommendedName>
        <fullName evidence="3">EF-hand domain-containing protein</fullName>
    </recommendedName>
</protein>
<dbReference type="InterPro" id="IPR011992">
    <property type="entry name" value="EF-hand-dom_pair"/>
</dbReference>
<evidence type="ECO:0000256" key="1">
    <source>
        <dbReference type="ARBA" id="ARBA00022737"/>
    </source>
</evidence>
<dbReference type="GO" id="GO:0016460">
    <property type="term" value="C:myosin II complex"/>
    <property type="evidence" value="ECO:0007669"/>
    <property type="project" value="TreeGrafter"/>
</dbReference>